<dbReference type="EMBL" id="MVGR01000004">
    <property type="protein sequence ID" value="OPF16921.1"/>
    <property type="molecule type" value="Genomic_DNA"/>
</dbReference>
<sequence>MLIKLFTIDNVPLANRKRYSQASIGEMAIKYSLGKLTFDSPFREFIESQIQSNDFQILPLNLLHFERVAQLPFQHFSRYTLHGYNLHFLLKDNNIV</sequence>
<dbReference type="Proteomes" id="UP000189835">
    <property type="component" value="Unassembled WGS sequence"/>
</dbReference>
<reference evidence="1 2" key="1">
    <citation type="submission" date="2017-02" db="EMBL/GenBank/DDBJ databases">
        <title>Genome sequence of Microcystis aeruginosa KW.</title>
        <authorList>
            <person name="Oh H.-M."/>
            <person name="Ahn C.-Y."/>
            <person name="Jeong H."/>
            <person name="Srivastava A."/>
            <person name="Lee H.-G."/>
            <person name="Kang S.-R."/>
        </authorList>
    </citation>
    <scope>NUCLEOTIDE SEQUENCE [LARGE SCALE GENOMIC DNA]</scope>
    <source>
        <strain evidence="1 2">KW</strain>
    </source>
</reference>
<dbReference type="AlphaFoldDB" id="A0A1V4BRC3"/>
<evidence type="ECO:0000313" key="2">
    <source>
        <dbReference type="Proteomes" id="UP000189835"/>
    </source>
</evidence>
<organism evidence="1 2">
    <name type="scientific">Microcystis aeruginosa KW</name>
    <dbReference type="NCBI Taxonomy" id="1960155"/>
    <lineage>
        <taxon>Bacteria</taxon>
        <taxon>Bacillati</taxon>
        <taxon>Cyanobacteriota</taxon>
        <taxon>Cyanophyceae</taxon>
        <taxon>Oscillatoriophycideae</taxon>
        <taxon>Chroococcales</taxon>
        <taxon>Microcystaceae</taxon>
        <taxon>Microcystis</taxon>
    </lineage>
</organism>
<proteinExistence type="predicted"/>
<protein>
    <submittedName>
        <fullName evidence="1">Uncharacterized protein</fullName>
    </submittedName>
</protein>
<comment type="caution">
    <text evidence="1">The sequence shown here is derived from an EMBL/GenBank/DDBJ whole genome shotgun (WGS) entry which is preliminary data.</text>
</comment>
<dbReference type="RefSeq" id="WP_079207730.1">
    <property type="nucleotide sequence ID" value="NZ_MVGR01000004.1"/>
</dbReference>
<name>A0A1V4BRC3_MICAE</name>
<accession>A0A1V4BRC3</accession>
<evidence type="ECO:0000313" key="1">
    <source>
        <dbReference type="EMBL" id="OPF16921.1"/>
    </source>
</evidence>
<gene>
    <name evidence="1" type="ORF">B1L04_12390</name>
</gene>